<dbReference type="EMBL" id="BART01035382">
    <property type="protein sequence ID" value="GAH13912.1"/>
    <property type="molecule type" value="Genomic_DNA"/>
</dbReference>
<feature type="non-terminal residue" evidence="1">
    <location>
        <position position="1"/>
    </location>
</feature>
<gene>
    <name evidence="1" type="ORF">S01H4_60123</name>
</gene>
<protein>
    <submittedName>
        <fullName evidence="1">Uncharacterized protein</fullName>
    </submittedName>
</protein>
<accession>X1D1A0</accession>
<reference evidence="1" key="1">
    <citation type="journal article" date="2014" name="Front. Microbiol.">
        <title>High frequency of phylogenetically diverse reductive dehalogenase-homologous genes in deep subseafloor sedimentary metagenomes.</title>
        <authorList>
            <person name="Kawai M."/>
            <person name="Futagami T."/>
            <person name="Toyoda A."/>
            <person name="Takaki Y."/>
            <person name="Nishi S."/>
            <person name="Hori S."/>
            <person name="Arai W."/>
            <person name="Tsubouchi T."/>
            <person name="Morono Y."/>
            <person name="Uchiyama I."/>
            <person name="Ito T."/>
            <person name="Fujiyama A."/>
            <person name="Inagaki F."/>
            <person name="Takami H."/>
        </authorList>
    </citation>
    <scope>NUCLEOTIDE SEQUENCE</scope>
    <source>
        <strain evidence="1">Expedition CK06-06</strain>
    </source>
</reference>
<evidence type="ECO:0000313" key="1">
    <source>
        <dbReference type="EMBL" id="GAH13912.1"/>
    </source>
</evidence>
<dbReference type="AlphaFoldDB" id="X1D1A0"/>
<proteinExistence type="predicted"/>
<name>X1D1A0_9ZZZZ</name>
<comment type="caution">
    <text evidence="1">The sequence shown here is derived from an EMBL/GenBank/DDBJ whole genome shotgun (WGS) entry which is preliminary data.</text>
</comment>
<organism evidence="1">
    <name type="scientific">marine sediment metagenome</name>
    <dbReference type="NCBI Taxonomy" id="412755"/>
    <lineage>
        <taxon>unclassified sequences</taxon>
        <taxon>metagenomes</taxon>
        <taxon>ecological metagenomes</taxon>
    </lineage>
</organism>
<sequence length="41" mass="4691">DWIKSKGFKYSELLILQIKSFGGEGYKALAEVLEKETKVED</sequence>